<dbReference type="GO" id="GO:0016787">
    <property type="term" value="F:hydrolase activity"/>
    <property type="evidence" value="ECO:0007669"/>
    <property type="project" value="UniProtKB-KW"/>
</dbReference>
<dbReference type="GO" id="GO:0004521">
    <property type="term" value="F:RNA endonuclease activity"/>
    <property type="evidence" value="ECO:0007669"/>
    <property type="project" value="InterPro"/>
</dbReference>
<comment type="cofactor">
    <cofactor evidence="1">
        <name>a divalent metal cation</name>
        <dbReference type="ChEBI" id="CHEBI:60240"/>
    </cofactor>
</comment>
<evidence type="ECO:0000256" key="3">
    <source>
        <dbReference type="ARBA" id="ARBA00022759"/>
    </source>
</evidence>
<evidence type="ECO:0000256" key="5">
    <source>
        <dbReference type="ARBA" id="ARBA00035648"/>
    </source>
</evidence>
<protein>
    <recommendedName>
        <fullName evidence="10">YicC family protein</fullName>
    </recommendedName>
</protein>
<evidence type="ECO:0000259" key="6">
    <source>
        <dbReference type="Pfam" id="PF03755"/>
    </source>
</evidence>
<dbReference type="PANTHER" id="PTHR30636:SF3">
    <property type="entry name" value="UPF0701 PROTEIN YICC"/>
    <property type="match status" value="1"/>
</dbReference>
<proteinExistence type="inferred from homology"/>
<keyword evidence="9" id="KW-1185">Reference proteome</keyword>
<dbReference type="EMBL" id="BJCC01000038">
    <property type="protein sequence ID" value="GCF95790.1"/>
    <property type="molecule type" value="Genomic_DNA"/>
</dbReference>
<reference evidence="9" key="1">
    <citation type="submission" date="2019-02" db="EMBL/GenBank/DDBJ databases">
        <title>Draft genome sequence of Enterococcus sp. Gos25-1.</title>
        <authorList>
            <person name="Tanaka N."/>
            <person name="Shiwa Y."/>
            <person name="Fujita N."/>
        </authorList>
    </citation>
    <scope>NUCLEOTIDE SEQUENCE [LARGE SCALE GENOMIC DNA]</scope>
    <source>
        <strain evidence="9">Gos25-1</strain>
    </source>
</reference>
<evidence type="ECO:0008006" key="10">
    <source>
        <dbReference type="Google" id="ProtNLM"/>
    </source>
</evidence>
<dbReference type="InterPro" id="IPR013551">
    <property type="entry name" value="YicC-like_C"/>
</dbReference>
<keyword evidence="2" id="KW-0540">Nuclease</keyword>
<dbReference type="Pfam" id="PF03755">
    <property type="entry name" value="YicC-like_N"/>
    <property type="match status" value="1"/>
</dbReference>
<organism evidence="8 9">
    <name type="scientific">Enterococcus florum</name>
    <dbReference type="NCBI Taxonomy" id="2480627"/>
    <lineage>
        <taxon>Bacteria</taxon>
        <taxon>Bacillati</taxon>
        <taxon>Bacillota</taxon>
        <taxon>Bacilli</taxon>
        <taxon>Lactobacillales</taxon>
        <taxon>Enterococcaceae</taxon>
        <taxon>Enterococcus</taxon>
    </lineage>
</organism>
<sequence length="294" mass="33575">MKSMTGYGQATKVNDAYELSIELKSVNNRFLDFQIRMPKELNPFETMLRKIAKEQVQRGRVDMYVNLTTLKSGNKQVVVQWELLEQLVGELTAGAKERFGSSALSPEEIVLKSIELPDYVTILDRQEADETLEQLVKETAIQAFQELVKSREAEGSGIKAVLMGYQQDVAGYVEELKGFVAVYEADFQKRYETKLQECLGGTVDQDRLLTELAILLERGDIHEELDRLAIHLEKMNHLLQSEEPIGRELDFLMQELNREVNTIGSKSSPIQIKDIVVQLKTILEKIREQIQNVE</sequence>
<dbReference type="AlphaFoldDB" id="A0A4P5PCF8"/>
<dbReference type="PANTHER" id="PTHR30636">
    <property type="entry name" value="UPF0701 PROTEIN YICC"/>
    <property type="match status" value="1"/>
</dbReference>
<evidence type="ECO:0000313" key="9">
    <source>
        <dbReference type="Proteomes" id="UP000290567"/>
    </source>
</evidence>
<feature type="domain" description="Endoribonuclease YicC-like N-terminal" evidence="6">
    <location>
        <begin position="1"/>
        <end position="159"/>
    </location>
</feature>
<evidence type="ECO:0000256" key="4">
    <source>
        <dbReference type="ARBA" id="ARBA00022801"/>
    </source>
</evidence>
<dbReference type="InterPro" id="IPR013527">
    <property type="entry name" value="YicC-like_N"/>
</dbReference>
<accession>A0A4P5PCF8</accession>
<dbReference type="Proteomes" id="UP000290567">
    <property type="component" value="Unassembled WGS sequence"/>
</dbReference>
<comment type="similarity">
    <text evidence="5">Belongs to the YicC/YloC family.</text>
</comment>
<evidence type="ECO:0000313" key="8">
    <source>
        <dbReference type="EMBL" id="GCF95790.1"/>
    </source>
</evidence>
<keyword evidence="4" id="KW-0378">Hydrolase</keyword>
<dbReference type="RefSeq" id="WP_146624160.1">
    <property type="nucleotide sequence ID" value="NZ_BJCC01000038.1"/>
</dbReference>
<evidence type="ECO:0000256" key="2">
    <source>
        <dbReference type="ARBA" id="ARBA00022722"/>
    </source>
</evidence>
<comment type="caution">
    <text evidence="8">The sequence shown here is derived from an EMBL/GenBank/DDBJ whole genome shotgun (WGS) entry which is preliminary data.</text>
</comment>
<dbReference type="InterPro" id="IPR005229">
    <property type="entry name" value="YicC/YloC-like"/>
</dbReference>
<name>A0A4P5PCF8_9ENTE</name>
<feature type="domain" description="Endoribonuclease YicC-like C-terminal" evidence="7">
    <location>
        <begin position="184"/>
        <end position="294"/>
    </location>
</feature>
<dbReference type="Pfam" id="PF08340">
    <property type="entry name" value="YicC-like_C"/>
    <property type="match status" value="1"/>
</dbReference>
<evidence type="ECO:0000259" key="7">
    <source>
        <dbReference type="Pfam" id="PF08340"/>
    </source>
</evidence>
<gene>
    <name evidence="8" type="ORF">NRIC_36810</name>
</gene>
<evidence type="ECO:0000256" key="1">
    <source>
        <dbReference type="ARBA" id="ARBA00001968"/>
    </source>
</evidence>
<dbReference type="NCBIfam" id="TIGR00255">
    <property type="entry name" value="YicC/YloC family endoribonuclease"/>
    <property type="match status" value="1"/>
</dbReference>
<keyword evidence="3" id="KW-0255">Endonuclease</keyword>
<dbReference type="OrthoDB" id="9771229at2"/>